<dbReference type="PANTHER" id="PTHR31657">
    <property type="entry name" value="ETHYLENE-RESPONSIVE TRANSCRIPTION FACTOR ERF061"/>
    <property type="match status" value="1"/>
</dbReference>
<dbReference type="InterPro" id="IPR051758">
    <property type="entry name" value="ERF/AP2-like"/>
</dbReference>
<dbReference type="PANTHER" id="PTHR31657:SF19">
    <property type="entry name" value="ETHYLENE-RESPONSIVE TRANSCRIPTION FACTOR ERF053"/>
    <property type="match status" value="1"/>
</dbReference>
<evidence type="ECO:0000256" key="9">
    <source>
        <dbReference type="SAM" id="MobiDB-lite"/>
    </source>
</evidence>
<dbReference type="InterPro" id="IPR036955">
    <property type="entry name" value="AP2/ERF_dom_sf"/>
</dbReference>
<sequence length="348" mass="37125">MEGPRKSSEDCNGNRDGDGDGVGRRRVKGKAVLDIPMTAHGAEKLESSPRPSKKIKSPDHDLHRPNLICRSRSILFPSLPISPFAFEAPRSDSDARALLQQQMISFGAVNSPPFHSGLVSDQLVLLRRWSEALNLSPRGGAGLMQQFGTPPRPPQKLYRGVRQRQWGKWVAEIRLPRSRSRRLWLGTFDTAEDAALAYDREAFKLRGESARLNFPGLFLCSASAPSSSLSSSSAPAPSAPSTVAVEGRAESVGGTAETDGGGSDQLAWGEGEGEVEAWFSAWGPGSSVWDDVDWANRLLRQSRLAAAAESESVRSDAAPAASATTAAAAASQDINSASSSDPTDTVTT</sequence>
<keyword evidence="4" id="KW-0238">DNA-binding</keyword>
<evidence type="ECO:0000313" key="12">
    <source>
        <dbReference type="Proteomes" id="UP000092600"/>
    </source>
</evidence>
<feature type="region of interest" description="Disordered" evidence="9">
    <location>
        <begin position="228"/>
        <end position="268"/>
    </location>
</feature>
<gene>
    <name evidence="11" type="ORF">ACMD2_03435</name>
</gene>
<evidence type="ECO:0000256" key="6">
    <source>
        <dbReference type="ARBA" id="ARBA00023163"/>
    </source>
</evidence>
<evidence type="ECO:0000256" key="5">
    <source>
        <dbReference type="ARBA" id="ARBA00023159"/>
    </source>
</evidence>
<dbReference type="InterPro" id="IPR001471">
    <property type="entry name" value="AP2/ERF_dom"/>
</dbReference>
<organism evidence="11 12">
    <name type="scientific">Ananas comosus</name>
    <name type="common">Pineapple</name>
    <name type="synonym">Ananas ananas</name>
    <dbReference type="NCBI Taxonomy" id="4615"/>
    <lineage>
        <taxon>Eukaryota</taxon>
        <taxon>Viridiplantae</taxon>
        <taxon>Streptophyta</taxon>
        <taxon>Embryophyta</taxon>
        <taxon>Tracheophyta</taxon>
        <taxon>Spermatophyta</taxon>
        <taxon>Magnoliopsida</taxon>
        <taxon>Liliopsida</taxon>
        <taxon>Poales</taxon>
        <taxon>Bromeliaceae</taxon>
        <taxon>Bromelioideae</taxon>
        <taxon>Ananas</taxon>
    </lineage>
</organism>
<evidence type="ECO:0000256" key="4">
    <source>
        <dbReference type="ARBA" id="ARBA00023125"/>
    </source>
</evidence>
<comment type="subcellular location">
    <subcellularLocation>
        <location evidence="1">Nucleus</location>
    </subcellularLocation>
</comment>
<protein>
    <submittedName>
        <fullName evidence="11">Ethylene-responsive transcription factor ERF054</fullName>
    </submittedName>
</protein>
<evidence type="ECO:0000259" key="10">
    <source>
        <dbReference type="PROSITE" id="PS51032"/>
    </source>
</evidence>
<evidence type="ECO:0000256" key="8">
    <source>
        <dbReference type="ARBA" id="ARBA00024343"/>
    </source>
</evidence>
<keyword evidence="7" id="KW-0539">Nucleus</keyword>
<dbReference type="GO" id="GO:0000976">
    <property type="term" value="F:transcription cis-regulatory region binding"/>
    <property type="evidence" value="ECO:0007669"/>
    <property type="project" value="UniProtKB-ARBA"/>
</dbReference>
<evidence type="ECO:0000256" key="3">
    <source>
        <dbReference type="ARBA" id="ARBA00023015"/>
    </source>
</evidence>
<evidence type="ECO:0000256" key="7">
    <source>
        <dbReference type="ARBA" id="ARBA00023242"/>
    </source>
</evidence>
<evidence type="ECO:0000256" key="1">
    <source>
        <dbReference type="ARBA" id="ARBA00004123"/>
    </source>
</evidence>
<dbReference type="GO" id="GO:0005634">
    <property type="term" value="C:nucleus"/>
    <property type="evidence" value="ECO:0007669"/>
    <property type="project" value="UniProtKB-SubCell"/>
</dbReference>
<proteinExistence type="inferred from homology"/>
<feature type="compositionally biased region" description="Basic and acidic residues" evidence="9">
    <location>
        <begin position="1"/>
        <end position="23"/>
    </location>
</feature>
<feature type="region of interest" description="Disordered" evidence="9">
    <location>
        <begin position="1"/>
        <end position="64"/>
    </location>
</feature>
<dbReference type="Gene3D" id="3.30.730.10">
    <property type="entry name" value="AP2/ERF domain"/>
    <property type="match status" value="1"/>
</dbReference>
<keyword evidence="6" id="KW-0804">Transcription</keyword>
<dbReference type="GO" id="GO:0009873">
    <property type="term" value="P:ethylene-activated signaling pathway"/>
    <property type="evidence" value="ECO:0007669"/>
    <property type="project" value="UniProtKB-KW"/>
</dbReference>
<reference evidence="11 12" key="1">
    <citation type="journal article" date="2016" name="DNA Res.">
        <title>The draft genome of MD-2 pineapple using hybrid error correction of long reads.</title>
        <authorList>
            <person name="Redwan R.M."/>
            <person name="Saidin A."/>
            <person name="Kumar S.V."/>
        </authorList>
    </citation>
    <scope>NUCLEOTIDE SEQUENCE [LARGE SCALE GENOMIC DNA]</scope>
    <source>
        <strain evidence="12">cv. MD2</strain>
        <tissue evidence="11">Leaf</tissue>
    </source>
</reference>
<dbReference type="PRINTS" id="PR00367">
    <property type="entry name" value="ETHRSPELEMNT"/>
</dbReference>
<comment type="similarity">
    <text evidence="8">Belongs to the AP2/ERF transcription factor family. ERF subfamily.</text>
</comment>
<feature type="region of interest" description="Disordered" evidence="9">
    <location>
        <begin position="308"/>
        <end position="348"/>
    </location>
</feature>
<dbReference type="STRING" id="4615.A0A199V785"/>
<dbReference type="SMART" id="SM00380">
    <property type="entry name" value="AP2"/>
    <property type="match status" value="1"/>
</dbReference>
<dbReference type="InterPro" id="IPR016177">
    <property type="entry name" value="DNA-bd_dom_sf"/>
</dbReference>
<dbReference type="AlphaFoldDB" id="A0A199V785"/>
<dbReference type="FunFam" id="3.30.730.10:FF:000001">
    <property type="entry name" value="Ethylene-responsive transcription factor 2"/>
    <property type="match status" value="1"/>
</dbReference>
<dbReference type="CDD" id="cd00018">
    <property type="entry name" value="AP2"/>
    <property type="match status" value="1"/>
</dbReference>
<feature type="compositionally biased region" description="Low complexity" evidence="9">
    <location>
        <begin position="228"/>
        <end position="241"/>
    </location>
</feature>
<evidence type="ECO:0000256" key="2">
    <source>
        <dbReference type="ARBA" id="ARBA00022745"/>
    </source>
</evidence>
<dbReference type="Proteomes" id="UP000092600">
    <property type="component" value="Unassembled WGS sequence"/>
</dbReference>
<dbReference type="GO" id="GO:0003700">
    <property type="term" value="F:DNA-binding transcription factor activity"/>
    <property type="evidence" value="ECO:0007669"/>
    <property type="project" value="InterPro"/>
</dbReference>
<feature type="domain" description="AP2/ERF" evidence="10">
    <location>
        <begin position="157"/>
        <end position="215"/>
    </location>
</feature>
<dbReference type="EMBL" id="LSRQ01002999">
    <property type="protein sequence ID" value="OAY72741.1"/>
    <property type="molecule type" value="Genomic_DNA"/>
</dbReference>
<name>A0A199V785_ANACO</name>
<keyword evidence="2" id="KW-0936">Ethylene signaling pathway</keyword>
<keyword evidence="5" id="KW-0010">Activator</keyword>
<dbReference type="PROSITE" id="PS51032">
    <property type="entry name" value="AP2_ERF"/>
    <property type="match status" value="1"/>
</dbReference>
<dbReference type="SUPFAM" id="SSF54171">
    <property type="entry name" value="DNA-binding domain"/>
    <property type="match status" value="1"/>
</dbReference>
<feature type="compositionally biased region" description="Low complexity" evidence="9">
    <location>
        <begin position="308"/>
        <end position="341"/>
    </location>
</feature>
<comment type="caution">
    <text evidence="11">The sequence shown here is derived from an EMBL/GenBank/DDBJ whole genome shotgun (WGS) entry which is preliminary data.</text>
</comment>
<accession>A0A199V785</accession>
<keyword evidence="3" id="KW-0805">Transcription regulation</keyword>
<evidence type="ECO:0000313" key="11">
    <source>
        <dbReference type="EMBL" id="OAY72741.1"/>
    </source>
</evidence>
<dbReference type="Pfam" id="PF00847">
    <property type="entry name" value="AP2"/>
    <property type="match status" value="1"/>
</dbReference>